<reference evidence="1 2" key="1">
    <citation type="journal article" date="2020" name="BMC Genomics">
        <title>Intraspecific diversification of the crop wild relative Brassica cretica Lam. using demographic model selection.</title>
        <authorList>
            <person name="Kioukis A."/>
            <person name="Michalopoulou V.A."/>
            <person name="Briers L."/>
            <person name="Pirintsos S."/>
            <person name="Studholme D.J."/>
            <person name="Pavlidis P."/>
            <person name="Sarris P.F."/>
        </authorList>
    </citation>
    <scope>NUCLEOTIDE SEQUENCE [LARGE SCALE GENOMIC DNA]</scope>
    <source>
        <strain evidence="2">cv. PFS-1207/04</strain>
    </source>
</reference>
<evidence type="ECO:0000313" key="1">
    <source>
        <dbReference type="EMBL" id="KAF3591942.1"/>
    </source>
</evidence>
<evidence type="ECO:0000313" key="2">
    <source>
        <dbReference type="Proteomes" id="UP000266723"/>
    </source>
</evidence>
<protein>
    <submittedName>
        <fullName evidence="1">Uncharacterized protein</fullName>
    </submittedName>
</protein>
<dbReference type="EMBL" id="QGKV02000299">
    <property type="protein sequence ID" value="KAF3591942.1"/>
    <property type="molecule type" value="Genomic_DNA"/>
</dbReference>
<sequence length="126" mass="13909">MACVMNFGWSRVVGHGVAGHGWEGVAGEVLFSCFSHFTTIKATTSFNKLEQTSFLQQTSEPSIFCNNTLQQPSFSSWCSNNKLQASNQSFKPKLQASSFKLQASSFKLQASNQTNKLQASFLKVSR</sequence>
<dbReference type="Proteomes" id="UP000266723">
    <property type="component" value="Unassembled WGS sequence"/>
</dbReference>
<name>A0ABQ7E4M2_BRACR</name>
<comment type="caution">
    <text evidence="1">The sequence shown here is derived from an EMBL/GenBank/DDBJ whole genome shotgun (WGS) entry which is preliminary data.</text>
</comment>
<organism evidence="1 2">
    <name type="scientific">Brassica cretica</name>
    <name type="common">Mustard</name>
    <dbReference type="NCBI Taxonomy" id="69181"/>
    <lineage>
        <taxon>Eukaryota</taxon>
        <taxon>Viridiplantae</taxon>
        <taxon>Streptophyta</taxon>
        <taxon>Embryophyta</taxon>
        <taxon>Tracheophyta</taxon>
        <taxon>Spermatophyta</taxon>
        <taxon>Magnoliopsida</taxon>
        <taxon>eudicotyledons</taxon>
        <taxon>Gunneridae</taxon>
        <taxon>Pentapetalae</taxon>
        <taxon>rosids</taxon>
        <taxon>malvids</taxon>
        <taxon>Brassicales</taxon>
        <taxon>Brassicaceae</taxon>
        <taxon>Brassiceae</taxon>
        <taxon>Brassica</taxon>
    </lineage>
</organism>
<keyword evidence="2" id="KW-1185">Reference proteome</keyword>
<accession>A0ABQ7E4M2</accession>
<proteinExistence type="predicted"/>
<gene>
    <name evidence="1" type="ORF">DY000_02023707</name>
</gene>